<dbReference type="EMBL" id="JASNQZ010000015">
    <property type="protein sequence ID" value="KAL0946443.1"/>
    <property type="molecule type" value="Genomic_DNA"/>
</dbReference>
<evidence type="ECO:0000313" key="2">
    <source>
        <dbReference type="Proteomes" id="UP001556367"/>
    </source>
</evidence>
<organism evidence="1 2">
    <name type="scientific">Hohenbuehelia grisea</name>
    <dbReference type="NCBI Taxonomy" id="104357"/>
    <lineage>
        <taxon>Eukaryota</taxon>
        <taxon>Fungi</taxon>
        <taxon>Dikarya</taxon>
        <taxon>Basidiomycota</taxon>
        <taxon>Agaricomycotina</taxon>
        <taxon>Agaricomycetes</taxon>
        <taxon>Agaricomycetidae</taxon>
        <taxon>Agaricales</taxon>
        <taxon>Pleurotineae</taxon>
        <taxon>Pleurotaceae</taxon>
        <taxon>Hohenbuehelia</taxon>
    </lineage>
</organism>
<gene>
    <name evidence="1" type="ORF">HGRIS_012666</name>
</gene>
<dbReference type="InterPro" id="IPR027443">
    <property type="entry name" value="IPNS-like_sf"/>
</dbReference>
<proteinExistence type="predicted"/>
<sequence length="187" mass="20040">MKLEQGDLGNSAGYKAPGACAVDETGRKDTSECINISLDDALTYPAVAKRTYSHTVMDRMASTVQPSMAKSGEVNLTLIDFFNDRLGLPKGTLRALHTGATSGSEARCNSAPARPANWDPRNLVIGAHTDFGSLSFLHNRLGGLQASVPGSEDWQYRSEDFCCSVLHGEALIVTLSRSLFLAMQSAT</sequence>
<name>A0ABR3IT37_9AGAR</name>
<reference evidence="2" key="1">
    <citation type="submission" date="2024-06" db="EMBL/GenBank/DDBJ databases">
        <title>Multi-omics analyses provide insights into the biosynthesis of the anticancer antibiotic pleurotin in Hohenbuehelia grisea.</title>
        <authorList>
            <person name="Weaver J.A."/>
            <person name="Alberti F."/>
        </authorList>
    </citation>
    <scope>NUCLEOTIDE SEQUENCE [LARGE SCALE GENOMIC DNA]</scope>
    <source>
        <strain evidence="2">T-177</strain>
    </source>
</reference>
<comment type="caution">
    <text evidence="1">The sequence shown here is derived from an EMBL/GenBank/DDBJ whole genome shotgun (WGS) entry which is preliminary data.</text>
</comment>
<dbReference type="Proteomes" id="UP001556367">
    <property type="component" value="Unassembled WGS sequence"/>
</dbReference>
<dbReference type="SUPFAM" id="SSF51197">
    <property type="entry name" value="Clavaminate synthase-like"/>
    <property type="match status" value="1"/>
</dbReference>
<evidence type="ECO:0000313" key="1">
    <source>
        <dbReference type="EMBL" id="KAL0946443.1"/>
    </source>
</evidence>
<accession>A0ABR3IT37</accession>
<dbReference type="Gene3D" id="2.60.120.330">
    <property type="entry name" value="B-lactam Antibiotic, Isopenicillin N Synthase, Chain"/>
    <property type="match status" value="1"/>
</dbReference>
<keyword evidence="2" id="KW-1185">Reference proteome</keyword>
<protein>
    <submittedName>
        <fullName evidence="1">Uncharacterized protein</fullName>
    </submittedName>
</protein>